<dbReference type="GO" id="GO:0005975">
    <property type="term" value="P:carbohydrate metabolic process"/>
    <property type="evidence" value="ECO:0007669"/>
    <property type="project" value="InterPro"/>
</dbReference>
<dbReference type="Gene3D" id="3.20.20.80">
    <property type="entry name" value="Glycosidases"/>
    <property type="match status" value="2"/>
</dbReference>
<keyword evidence="5" id="KW-0812">Transmembrane</keyword>
<evidence type="ECO:0000256" key="5">
    <source>
        <dbReference type="SAM" id="Phobius"/>
    </source>
</evidence>
<dbReference type="EMBL" id="JAWNGG020000019">
    <property type="protein sequence ID" value="KAK9308585.1"/>
    <property type="molecule type" value="Genomic_DNA"/>
</dbReference>
<keyword evidence="5" id="KW-0472">Membrane</keyword>
<evidence type="ECO:0000256" key="3">
    <source>
        <dbReference type="ARBA" id="ARBA00022801"/>
    </source>
</evidence>
<feature type="chain" id="PRO_5043609483" description="alpha-glucosidase" evidence="6">
    <location>
        <begin position="21"/>
        <end position="570"/>
    </location>
</feature>
<reference evidence="8 9" key="1">
    <citation type="submission" date="2024-05" db="EMBL/GenBank/DDBJ databases">
        <title>The nuclear and mitochondrial genome assemblies of Tetragonisca angustula (Apidae: Meliponini), a tiny yet remarkable pollinator in the Neotropics.</title>
        <authorList>
            <person name="Ferrari R."/>
            <person name="Ricardo P.C."/>
            <person name="Dias F.C."/>
            <person name="Araujo N.S."/>
            <person name="Soares D.O."/>
            <person name="Zhou Q.-S."/>
            <person name="Zhu C.-D."/>
            <person name="Coutinho L."/>
            <person name="Airas M.C."/>
            <person name="Batista T.M."/>
        </authorList>
    </citation>
    <scope>NUCLEOTIDE SEQUENCE [LARGE SCALE GENOMIC DNA]</scope>
    <source>
        <strain evidence="8">ASF017062</strain>
        <tissue evidence="8">Abdomen</tissue>
    </source>
</reference>
<dbReference type="PANTHER" id="PTHR10357">
    <property type="entry name" value="ALPHA-AMYLASE FAMILY MEMBER"/>
    <property type="match status" value="1"/>
</dbReference>
<dbReference type="SUPFAM" id="SSF51445">
    <property type="entry name" value="(Trans)glycosidases"/>
    <property type="match status" value="1"/>
</dbReference>
<feature type="signal peptide" evidence="6">
    <location>
        <begin position="1"/>
        <end position="20"/>
    </location>
</feature>
<gene>
    <name evidence="8" type="ORF">QLX08_001446</name>
</gene>
<keyword evidence="5" id="KW-1133">Transmembrane helix</keyword>
<sequence>MKGVNLVAVVLVLAVSLATARIMNKGWWKNAVFYQVYPRSFMDSDGNGVGDLKGIENKLEYFKDTGITAIWLSPINKSPMRDFGYDISDFRDVDPIFGTVKDLENLLSKAHKLGIKVILDLVPNHTSNEHLWFKESAANKTSKYADYYIWKDEKPNNWVSVFNNSAWKYHEGRKQYYFHQFYPEQPDLNYRNPSVQEEMEEVIKFWLDKGIDGFRIDAVPHLYESENVTLDEPKLPNADSSLNESHFAYYNHIYMKDQPETYDLVQSWREYVDHYANKNNRDEIVLLTEAYTSFNNTIKYYDYGSHVPFNFKFITDVDMKSKTTDFVNIANKWLEYMPDDGIANWVMGNHDRVRVGTRYPGRADQLIMLEMILPGIAVTYYGEEIGMVDNSTLYVYDVRDGCRTPFQWNNTINAGFSSNTTGTWLPVHSDYKINNLERQKNISDSHYNLYKSLIQLRKKDVLTKGIYKLDTPTENVLFVLRKDERTNETVSLLLNFSPKETKVDLTKLLPEGEFKVLLANVNSTLRNTLVSSNVNIPSYGSLLLVQEKSDANAVTYSILSLLLIVFIFLV</sequence>
<dbReference type="InterPro" id="IPR017853">
    <property type="entry name" value="GH"/>
</dbReference>
<dbReference type="SMART" id="SM00642">
    <property type="entry name" value="Aamy"/>
    <property type="match status" value="1"/>
</dbReference>
<keyword evidence="3" id="KW-0378">Hydrolase</keyword>
<dbReference type="InterPro" id="IPR045857">
    <property type="entry name" value="O16G_dom_2"/>
</dbReference>
<name>A0AAW1AF26_9HYME</name>
<dbReference type="PANTHER" id="PTHR10357:SF179">
    <property type="entry name" value="NEUTRAL AND BASIC AMINO ACID TRANSPORT PROTEIN RBAT"/>
    <property type="match status" value="1"/>
</dbReference>
<dbReference type="FunFam" id="3.90.400.10:FF:000002">
    <property type="entry name" value="Sucrose isomerase"/>
    <property type="match status" value="1"/>
</dbReference>
<evidence type="ECO:0000313" key="8">
    <source>
        <dbReference type="EMBL" id="KAK9308585.1"/>
    </source>
</evidence>
<dbReference type="AlphaFoldDB" id="A0AAW1AF26"/>
<keyword evidence="4" id="KW-0326">Glycosidase</keyword>
<dbReference type="Gene3D" id="3.90.400.10">
    <property type="entry name" value="Oligo-1,6-glucosidase, Domain 2"/>
    <property type="match status" value="1"/>
</dbReference>
<feature type="transmembrane region" description="Helical" evidence="5">
    <location>
        <begin position="553"/>
        <end position="569"/>
    </location>
</feature>
<evidence type="ECO:0000259" key="7">
    <source>
        <dbReference type="SMART" id="SM00642"/>
    </source>
</evidence>
<evidence type="ECO:0000256" key="2">
    <source>
        <dbReference type="ARBA" id="ARBA00012741"/>
    </source>
</evidence>
<dbReference type="EC" id="3.2.1.20" evidence="2"/>
<accession>A0AAW1AF26</accession>
<dbReference type="CDD" id="cd11328">
    <property type="entry name" value="AmyAc_maltase"/>
    <property type="match status" value="1"/>
</dbReference>
<organism evidence="8 9">
    <name type="scientific">Tetragonisca angustula</name>
    <dbReference type="NCBI Taxonomy" id="166442"/>
    <lineage>
        <taxon>Eukaryota</taxon>
        <taxon>Metazoa</taxon>
        <taxon>Ecdysozoa</taxon>
        <taxon>Arthropoda</taxon>
        <taxon>Hexapoda</taxon>
        <taxon>Insecta</taxon>
        <taxon>Pterygota</taxon>
        <taxon>Neoptera</taxon>
        <taxon>Endopterygota</taxon>
        <taxon>Hymenoptera</taxon>
        <taxon>Apocrita</taxon>
        <taxon>Aculeata</taxon>
        <taxon>Apoidea</taxon>
        <taxon>Anthophila</taxon>
        <taxon>Apidae</taxon>
        <taxon>Tetragonisca</taxon>
    </lineage>
</organism>
<keyword evidence="9" id="KW-1185">Reference proteome</keyword>
<proteinExistence type="predicted"/>
<keyword evidence="6" id="KW-0732">Signal</keyword>
<evidence type="ECO:0000313" key="9">
    <source>
        <dbReference type="Proteomes" id="UP001432146"/>
    </source>
</evidence>
<dbReference type="InterPro" id="IPR006047">
    <property type="entry name" value="GH13_cat_dom"/>
</dbReference>
<evidence type="ECO:0000256" key="6">
    <source>
        <dbReference type="SAM" id="SignalP"/>
    </source>
</evidence>
<dbReference type="GO" id="GO:0004558">
    <property type="term" value="F:alpha-1,4-glucosidase activity"/>
    <property type="evidence" value="ECO:0007669"/>
    <property type="project" value="UniProtKB-EC"/>
</dbReference>
<comment type="caution">
    <text evidence="8">The sequence shown here is derived from an EMBL/GenBank/DDBJ whole genome shotgun (WGS) entry which is preliminary data.</text>
</comment>
<feature type="domain" description="Glycosyl hydrolase family 13 catalytic" evidence="7">
    <location>
        <begin position="35"/>
        <end position="457"/>
    </location>
</feature>
<comment type="catalytic activity">
    <reaction evidence="1">
        <text>Hydrolysis of terminal, non-reducing (1-&gt;4)-linked alpha-D-glucose residues with release of alpha-D-glucose.</text>
        <dbReference type="EC" id="3.2.1.20"/>
    </reaction>
</comment>
<dbReference type="Pfam" id="PF00128">
    <property type="entry name" value="Alpha-amylase"/>
    <property type="match status" value="1"/>
</dbReference>
<evidence type="ECO:0000256" key="4">
    <source>
        <dbReference type="ARBA" id="ARBA00023295"/>
    </source>
</evidence>
<evidence type="ECO:0000256" key="1">
    <source>
        <dbReference type="ARBA" id="ARBA00001657"/>
    </source>
</evidence>
<protein>
    <recommendedName>
        <fullName evidence="2">alpha-glucosidase</fullName>
        <ecNumber evidence="2">3.2.1.20</ecNumber>
    </recommendedName>
</protein>
<dbReference type="Proteomes" id="UP001432146">
    <property type="component" value="Unassembled WGS sequence"/>
</dbReference>